<keyword evidence="8 10" id="KW-0472">Membrane</keyword>
<accession>A0A1H9Q6U9</accession>
<evidence type="ECO:0000256" key="1">
    <source>
        <dbReference type="ARBA" id="ARBA00004651"/>
    </source>
</evidence>
<dbReference type="CDD" id="cd04590">
    <property type="entry name" value="CBS_pair_CorC_HlyC_assoc"/>
    <property type="match status" value="1"/>
</dbReference>
<proteinExistence type="inferred from homology"/>
<dbReference type="InterPro" id="IPR036318">
    <property type="entry name" value="FAD-bd_PCMH-like_sf"/>
</dbReference>
<dbReference type="Proteomes" id="UP000198815">
    <property type="component" value="Unassembled WGS sequence"/>
</dbReference>
<keyword evidence="6 10" id="KW-1133">Transmembrane helix</keyword>
<evidence type="ECO:0000256" key="7">
    <source>
        <dbReference type="ARBA" id="ARBA00023122"/>
    </source>
</evidence>
<evidence type="ECO:0000256" key="12">
    <source>
        <dbReference type="SAM" id="SignalP"/>
    </source>
</evidence>
<gene>
    <name evidence="15" type="ORF">SAMN05443377_102163</name>
</gene>
<feature type="domain" description="CBS" evidence="13">
    <location>
        <begin position="275"/>
        <end position="332"/>
    </location>
</feature>
<feature type="domain" description="CBS" evidence="13">
    <location>
        <begin position="207"/>
        <end position="266"/>
    </location>
</feature>
<keyword evidence="3" id="KW-1003">Cell membrane</keyword>
<keyword evidence="16" id="KW-1185">Reference proteome</keyword>
<dbReference type="PROSITE" id="PS51371">
    <property type="entry name" value="CBS"/>
    <property type="match status" value="2"/>
</dbReference>
<dbReference type="Gene3D" id="3.10.580.10">
    <property type="entry name" value="CBS-domain"/>
    <property type="match status" value="1"/>
</dbReference>
<dbReference type="AlphaFoldDB" id="A0A1H9Q6U9"/>
<comment type="subcellular location">
    <subcellularLocation>
        <location evidence="1">Cell membrane</location>
        <topology evidence="1">Multi-pass membrane protein</topology>
    </subcellularLocation>
</comment>
<protein>
    <submittedName>
        <fullName evidence="15">Hemolysin, contains CBS domains</fullName>
    </submittedName>
</protein>
<dbReference type="PANTHER" id="PTHR22777:SF32">
    <property type="entry name" value="UPF0053 INNER MEMBRANE PROTEIN YFJD"/>
    <property type="match status" value="1"/>
</dbReference>
<organism evidence="15 16">
    <name type="scientific">Propionibacterium cyclohexanicum</name>
    <dbReference type="NCBI Taxonomy" id="64702"/>
    <lineage>
        <taxon>Bacteria</taxon>
        <taxon>Bacillati</taxon>
        <taxon>Actinomycetota</taxon>
        <taxon>Actinomycetes</taxon>
        <taxon>Propionibacteriales</taxon>
        <taxon>Propionibacteriaceae</taxon>
        <taxon>Propionibacterium</taxon>
    </lineage>
</organism>
<dbReference type="SUPFAM" id="SSF56176">
    <property type="entry name" value="FAD-binding/transporter-associated domain-like"/>
    <property type="match status" value="1"/>
</dbReference>
<feature type="domain" description="CNNM transmembrane" evidence="14">
    <location>
        <begin position="1"/>
        <end position="188"/>
    </location>
</feature>
<feature type="transmembrane region" description="Helical" evidence="11">
    <location>
        <begin position="95"/>
        <end position="113"/>
    </location>
</feature>
<evidence type="ECO:0000256" key="2">
    <source>
        <dbReference type="ARBA" id="ARBA00006337"/>
    </source>
</evidence>
<reference evidence="16" key="1">
    <citation type="submission" date="2016-10" db="EMBL/GenBank/DDBJ databases">
        <authorList>
            <person name="Varghese N."/>
            <person name="Submissions S."/>
        </authorList>
    </citation>
    <scope>NUCLEOTIDE SEQUENCE [LARGE SCALE GENOMIC DNA]</scope>
    <source>
        <strain evidence="16">DSM 16859</strain>
    </source>
</reference>
<evidence type="ECO:0000256" key="4">
    <source>
        <dbReference type="ARBA" id="ARBA00022692"/>
    </source>
</evidence>
<evidence type="ECO:0000259" key="14">
    <source>
        <dbReference type="PROSITE" id="PS51846"/>
    </source>
</evidence>
<keyword evidence="5" id="KW-0677">Repeat</keyword>
<dbReference type="InterPro" id="IPR002550">
    <property type="entry name" value="CNNM"/>
</dbReference>
<dbReference type="Pfam" id="PF00571">
    <property type="entry name" value="CBS"/>
    <property type="match status" value="2"/>
</dbReference>
<keyword evidence="12" id="KW-0732">Signal</keyword>
<dbReference type="GO" id="GO:0005886">
    <property type="term" value="C:plasma membrane"/>
    <property type="evidence" value="ECO:0007669"/>
    <property type="project" value="UniProtKB-SubCell"/>
</dbReference>
<dbReference type="EMBL" id="FOGZ01000002">
    <property type="protein sequence ID" value="SER56148.1"/>
    <property type="molecule type" value="Genomic_DNA"/>
</dbReference>
<name>A0A1H9Q6U9_9ACTN</name>
<keyword evidence="4 10" id="KW-0812">Transmembrane</keyword>
<comment type="similarity">
    <text evidence="2">Belongs to the UPF0053 family.</text>
</comment>
<evidence type="ECO:0000259" key="13">
    <source>
        <dbReference type="PROSITE" id="PS51371"/>
    </source>
</evidence>
<dbReference type="RefSeq" id="WP_091967156.1">
    <property type="nucleotide sequence ID" value="NZ_FOGZ01000002.1"/>
</dbReference>
<evidence type="ECO:0000256" key="11">
    <source>
        <dbReference type="SAM" id="Phobius"/>
    </source>
</evidence>
<evidence type="ECO:0000313" key="16">
    <source>
        <dbReference type="Proteomes" id="UP000198815"/>
    </source>
</evidence>
<dbReference type="PROSITE" id="PS51846">
    <property type="entry name" value="CNNM"/>
    <property type="match status" value="1"/>
</dbReference>
<dbReference type="SMART" id="SM01091">
    <property type="entry name" value="CorC_HlyC"/>
    <property type="match status" value="1"/>
</dbReference>
<evidence type="ECO:0000256" key="6">
    <source>
        <dbReference type="ARBA" id="ARBA00022989"/>
    </source>
</evidence>
<evidence type="ECO:0000256" key="10">
    <source>
        <dbReference type="PROSITE-ProRule" id="PRU01193"/>
    </source>
</evidence>
<dbReference type="GO" id="GO:0050660">
    <property type="term" value="F:flavin adenine dinucleotide binding"/>
    <property type="evidence" value="ECO:0007669"/>
    <property type="project" value="InterPro"/>
</dbReference>
<dbReference type="Pfam" id="PF01595">
    <property type="entry name" value="CNNM"/>
    <property type="match status" value="1"/>
</dbReference>
<dbReference type="InterPro" id="IPR016169">
    <property type="entry name" value="FAD-bd_PCMH_sub2"/>
</dbReference>
<dbReference type="OrthoDB" id="110231at2"/>
<evidence type="ECO:0000256" key="9">
    <source>
        <dbReference type="PROSITE-ProRule" id="PRU00703"/>
    </source>
</evidence>
<feature type="chain" id="PRO_5039032093" evidence="12">
    <location>
        <begin position="24"/>
        <end position="434"/>
    </location>
</feature>
<feature type="signal peptide" evidence="12">
    <location>
        <begin position="1"/>
        <end position="23"/>
    </location>
</feature>
<feature type="transmembrane region" description="Helical" evidence="11">
    <location>
        <begin position="134"/>
        <end position="154"/>
    </location>
</feature>
<dbReference type="SMART" id="SM00116">
    <property type="entry name" value="CBS"/>
    <property type="match status" value="2"/>
</dbReference>
<evidence type="ECO:0000313" key="15">
    <source>
        <dbReference type="EMBL" id="SER56148.1"/>
    </source>
</evidence>
<dbReference type="InterPro" id="IPR044751">
    <property type="entry name" value="Ion_transp-like_CBS"/>
</dbReference>
<dbReference type="SUPFAM" id="SSF54631">
    <property type="entry name" value="CBS-domain pair"/>
    <property type="match status" value="1"/>
</dbReference>
<evidence type="ECO:0000256" key="8">
    <source>
        <dbReference type="ARBA" id="ARBA00023136"/>
    </source>
</evidence>
<evidence type="ECO:0000256" key="5">
    <source>
        <dbReference type="ARBA" id="ARBA00022737"/>
    </source>
</evidence>
<keyword evidence="7 9" id="KW-0129">CBS domain</keyword>
<dbReference type="STRING" id="64702.SAMN05443377_102163"/>
<evidence type="ECO:0000256" key="3">
    <source>
        <dbReference type="ARBA" id="ARBA00022475"/>
    </source>
</evidence>
<dbReference type="InterPro" id="IPR046342">
    <property type="entry name" value="CBS_dom_sf"/>
</dbReference>
<sequence>MTTRDWFFLALAVMLSFAASLLAAGETALQRVTRSRAARMVDEGVRGSARVAEIAADPAPTINTAMLVRTACETATAVLVSVVFFTHLGQSWERVLAPVVVVTLVSFIFWGVMPRTLGRQHAERTALRAARPLTVLNTLLGWLTTGIIAVGNAITPGRGFADGPFSSEAELREMVDMAEKAEVIEHDEREMIHSVFELGDTLVREVMVPRTDIVFIEVGKTIRQAMSLALRSGFSRIPVISGQLDDVRGVVYLKDLMKQVFDDPASARGTQVDTIMRPAVFCPDSKPVDELLREMQATRNHMVLVVDEFGGCAGLATIEDLVEEIVGEITDEYDAEPSLAEELPEGGWRISARMPLDDVGDLFGKELGDEDVETAGGLMAKLLNRVPIPGSTVDWEGLRLRAEKATGRRHQIDTIVVTELASQPDDADREDEDD</sequence>
<dbReference type="Gene3D" id="3.30.465.10">
    <property type="match status" value="1"/>
</dbReference>
<dbReference type="Pfam" id="PF03471">
    <property type="entry name" value="CorC_HlyC"/>
    <property type="match status" value="1"/>
</dbReference>
<dbReference type="InterPro" id="IPR000644">
    <property type="entry name" value="CBS_dom"/>
</dbReference>
<dbReference type="InterPro" id="IPR005170">
    <property type="entry name" value="Transptr-assoc_dom"/>
</dbReference>
<dbReference type="PANTHER" id="PTHR22777">
    <property type="entry name" value="HEMOLYSIN-RELATED"/>
    <property type="match status" value="1"/>
</dbReference>
<dbReference type="FunFam" id="3.10.580.10:FF:000002">
    <property type="entry name" value="Magnesium/cobalt efflux protein CorC"/>
    <property type="match status" value="1"/>
</dbReference>